<feature type="domain" description="F5/8 type C" evidence="1">
    <location>
        <begin position="1"/>
        <end position="92"/>
    </location>
</feature>
<dbReference type="GO" id="GO:0008344">
    <property type="term" value="P:adult locomotory behavior"/>
    <property type="evidence" value="ECO:0007669"/>
    <property type="project" value="TreeGrafter"/>
</dbReference>
<evidence type="ECO:0000259" key="1">
    <source>
        <dbReference type="PROSITE" id="PS50022"/>
    </source>
</evidence>
<dbReference type="PANTHER" id="PTHR46306:SF1">
    <property type="entry name" value="BTB_POZ DOMAIN-CONTAINING PROTEIN 9"/>
    <property type="match status" value="1"/>
</dbReference>
<dbReference type="GO" id="GO:0005737">
    <property type="term" value="C:cytoplasm"/>
    <property type="evidence" value="ECO:0007669"/>
    <property type="project" value="TreeGrafter"/>
</dbReference>
<reference evidence="2" key="1">
    <citation type="journal article" date="2013" name="Genetics">
        <title>The draft genome and transcriptome of Panagrellus redivivus are shaped by the harsh demands of a free-living lifestyle.</title>
        <authorList>
            <person name="Srinivasan J."/>
            <person name="Dillman A.R."/>
            <person name="Macchietto M.G."/>
            <person name="Heikkinen L."/>
            <person name="Lakso M."/>
            <person name="Fracchia K.M."/>
            <person name="Antoshechkin I."/>
            <person name="Mortazavi A."/>
            <person name="Wong G."/>
            <person name="Sternberg P.W."/>
        </authorList>
    </citation>
    <scope>NUCLEOTIDE SEQUENCE [LARGE SCALE GENOMIC DNA]</scope>
    <source>
        <strain evidence="2">MT8872</strain>
    </source>
</reference>
<dbReference type="PANTHER" id="PTHR46306">
    <property type="entry name" value="BTB/POZ DOMAIN-CONTAINING PROTEIN 9"/>
    <property type="match status" value="1"/>
</dbReference>
<keyword evidence="2" id="KW-1185">Reference proteome</keyword>
<proteinExistence type="predicted"/>
<dbReference type="AlphaFoldDB" id="A0A7E4V116"/>
<accession>A0A7E4V116</accession>
<evidence type="ECO:0000313" key="2">
    <source>
        <dbReference type="Proteomes" id="UP000492821"/>
    </source>
</evidence>
<sequence>MEPEYRKKEIIVDLKNPFLLNCLKLVLKSNASYTVSVSKDARTWKRVINRSKYSCFGRQELYFKARLVRFIRFKSKTYFSMSIDADMEVLYSTKSVEIDPATTIIIPKQNVAPTKMVLMCDIHRNSDVSGAYISGNEIDGHMEHGIRHGYRSIILQLSQPYIIGSLKLLLKEESSYYIEVMGILINKKSWTRVFTEENVSGWRIATFPRQPVAFIKIVGTKAPSDIFRLYKLECPAT</sequence>
<dbReference type="Proteomes" id="UP000492821">
    <property type="component" value="Unassembled WGS sequence"/>
</dbReference>
<dbReference type="InterPro" id="IPR000421">
    <property type="entry name" value="FA58C"/>
</dbReference>
<protein>
    <submittedName>
        <fullName evidence="3">F5/8 type C domain-containing protein</fullName>
    </submittedName>
</protein>
<dbReference type="WBParaSite" id="Pan_g15197.t1">
    <property type="protein sequence ID" value="Pan_g15197.t1"/>
    <property type="gene ID" value="Pan_g15197"/>
</dbReference>
<dbReference type="InterPro" id="IPR008979">
    <property type="entry name" value="Galactose-bd-like_sf"/>
</dbReference>
<organism evidence="2 3">
    <name type="scientific">Panagrellus redivivus</name>
    <name type="common">Microworm</name>
    <dbReference type="NCBI Taxonomy" id="6233"/>
    <lineage>
        <taxon>Eukaryota</taxon>
        <taxon>Metazoa</taxon>
        <taxon>Ecdysozoa</taxon>
        <taxon>Nematoda</taxon>
        <taxon>Chromadorea</taxon>
        <taxon>Rhabditida</taxon>
        <taxon>Tylenchina</taxon>
        <taxon>Panagrolaimomorpha</taxon>
        <taxon>Panagrolaimoidea</taxon>
        <taxon>Panagrolaimidae</taxon>
        <taxon>Panagrellus</taxon>
    </lineage>
</organism>
<dbReference type="InterPro" id="IPR052407">
    <property type="entry name" value="BTB_POZ_domain_cont_9"/>
</dbReference>
<dbReference type="GO" id="GO:0048512">
    <property type="term" value="P:circadian behavior"/>
    <property type="evidence" value="ECO:0007669"/>
    <property type="project" value="TreeGrafter"/>
</dbReference>
<dbReference type="GO" id="GO:0050804">
    <property type="term" value="P:modulation of chemical synaptic transmission"/>
    <property type="evidence" value="ECO:0007669"/>
    <property type="project" value="TreeGrafter"/>
</dbReference>
<name>A0A7E4V116_PANRE</name>
<evidence type="ECO:0000313" key="3">
    <source>
        <dbReference type="WBParaSite" id="Pan_g15197.t1"/>
    </source>
</evidence>
<dbReference type="PROSITE" id="PS50022">
    <property type="entry name" value="FA58C_3"/>
    <property type="match status" value="1"/>
</dbReference>
<dbReference type="SUPFAM" id="SSF49785">
    <property type="entry name" value="Galactose-binding domain-like"/>
    <property type="match status" value="1"/>
</dbReference>
<reference evidence="3" key="2">
    <citation type="submission" date="2020-10" db="UniProtKB">
        <authorList>
            <consortium name="WormBaseParasite"/>
        </authorList>
    </citation>
    <scope>IDENTIFICATION</scope>
</reference>